<sequence>MNTLTSKVSLDRAWPNYFNEDLDKLVAYVLYQTRTKLMFNSANKSNSILALDLIIPHIKKKLLILVLQEFENLLLDIVEFGLDTQNIHVLNSRILYNLLCNSANQFIYSILYIQDQSCFRINTNDLYVQSVLSDSQVIVGNLIIYLVFGASHTIYTSFLYIEILLQNLVIKVSDLVIYLIINQKIVYKEPVFYAILAPKFSSVRSIERLQNNLTYQNLKYFYIDQPNNIYSNKYCVFIISSLGLLNKTLSISRINELKYLSYSQLLFPSLLEIQDFLLPKLKYLVILLGKMIIYFGLSIISNSFKILLQVLNRSFINQTKD</sequence>
<dbReference type="InterPro" id="IPR022552">
    <property type="entry name" value="UPF_Ycf55"/>
</dbReference>
<dbReference type="EMBL" id="KX284716">
    <property type="protein sequence ID" value="AOM65787.1"/>
    <property type="molecule type" value="Genomic_DNA"/>
</dbReference>
<keyword evidence="1" id="KW-0812">Transmembrane</keyword>
<dbReference type="PIRSF" id="PIRSF036962">
    <property type="entry name" value="UCP036962_SignTr_Ycf55"/>
    <property type="match status" value="1"/>
</dbReference>
<name>A0A1C9CBN4_9FLOR</name>
<keyword evidence="1" id="KW-1133">Transmembrane helix</keyword>
<feature type="transmembrane region" description="Helical" evidence="1">
    <location>
        <begin position="142"/>
        <end position="161"/>
    </location>
</feature>
<dbReference type="AlphaFoldDB" id="A0A1C9CBN4"/>
<reference evidence="2" key="1">
    <citation type="journal article" date="2016" name="BMC Biol.">
        <title>Parallel evolution of highly conserved plastid genome architecture in red seaweeds and seed plants.</title>
        <authorList>
            <person name="Lee J."/>
            <person name="Cho C.H."/>
            <person name="Park S.I."/>
            <person name="Choi J.W."/>
            <person name="Song H.S."/>
            <person name="West J.A."/>
            <person name="Bhattacharya D."/>
            <person name="Yoon H.S."/>
        </authorList>
    </citation>
    <scope>NUCLEOTIDE SEQUENCE</scope>
</reference>
<proteinExistence type="predicted"/>
<dbReference type="GeneID" id="29073023"/>
<gene>
    <name evidence="2" type="primary">ycf55</name>
    <name evidence="2" type="ORF">Apop_097</name>
</gene>
<geneLocation type="plastid" evidence="2"/>
<dbReference type="Pfam" id="PF12452">
    <property type="entry name" value="DUF3685"/>
    <property type="match status" value="1"/>
</dbReference>
<organism evidence="2">
    <name type="scientific">Apophlaea sinclairii</name>
    <dbReference type="NCBI Taxonomy" id="212746"/>
    <lineage>
        <taxon>Eukaryota</taxon>
        <taxon>Rhodophyta</taxon>
        <taxon>Florideophyceae</taxon>
        <taxon>Hildenbrandiophycidae</taxon>
        <taxon>Hildenbrandiales</taxon>
        <taxon>Hildenbrandiaceae</taxon>
        <taxon>Apophlaea</taxon>
    </lineage>
</organism>
<evidence type="ECO:0000313" key="2">
    <source>
        <dbReference type="EMBL" id="AOM65787.1"/>
    </source>
</evidence>
<feature type="transmembrane region" description="Helical" evidence="1">
    <location>
        <begin position="283"/>
        <end position="304"/>
    </location>
</feature>
<protein>
    <recommendedName>
        <fullName evidence="3">Transmembrane protein</fullName>
    </recommendedName>
</protein>
<dbReference type="InterPro" id="IPR017077">
    <property type="entry name" value="Uncharacterised_Ycf55_algae"/>
</dbReference>
<evidence type="ECO:0008006" key="3">
    <source>
        <dbReference type="Google" id="ProtNLM"/>
    </source>
</evidence>
<keyword evidence="1" id="KW-0472">Membrane</keyword>
<dbReference type="RefSeq" id="YP_009296647.1">
    <property type="nucleotide sequence ID" value="NC_031172.1"/>
</dbReference>
<keyword evidence="2" id="KW-0934">Plastid</keyword>
<evidence type="ECO:0000256" key="1">
    <source>
        <dbReference type="SAM" id="Phobius"/>
    </source>
</evidence>
<accession>A0A1C9CBN4</accession>